<gene>
    <name evidence="2" type="ORF">G5C51_20430</name>
</gene>
<accession>A0A6G4U269</accession>
<reference evidence="2 3" key="1">
    <citation type="submission" date="2020-02" db="EMBL/GenBank/DDBJ databases">
        <title>Whole-genome analyses of novel actinobacteria.</title>
        <authorList>
            <person name="Sahin N."/>
        </authorList>
    </citation>
    <scope>NUCLEOTIDE SEQUENCE [LARGE SCALE GENOMIC DNA]</scope>
    <source>
        <strain evidence="2 3">A7024</strain>
    </source>
</reference>
<evidence type="ECO:0000313" key="3">
    <source>
        <dbReference type="Proteomes" id="UP000481583"/>
    </source>
</evidence>
<evidence type="ECO:0000313" key="2">
    <source>
        <dbReference type="EMBL" id="NGN66254.1"/>
    </source>
</evidence>
<keyword evidence="1" id="KW-0732">Signal</keyword>
<dbReference type="PROSITE" id="PS51257">
    <property type="entry name" value="PROKAR_LIPOPROTEIN"/>
    <property type="match status" value="1"/>
</dbReference>
<dbReference type="Gene3D" id="1.10.4030.10">
    <property type="entry name" value="Porin chaperone SurA, peptide-binding domain"/>
    <property type="match status" value="1"/>
</dbReference>
<dbReference type="Proteomes" id="UP000481583">
    <property type="component" value="Unassembled WGS sequence"/>
</dbReference>
<evidence type="ECO:0008006" key="4">
    <source>
        <dbReference type="Google" id="ProtNLM"/>
    </source>
</evidence>
<sequence length="219" mass="23294">MRKARPFPKFALAATAALLAAPLLTACGSEEHPGAAAVLQDDRITVSQLQSHVGAVRDAQRAQPQADEIIKQTGQLNRSALNSMIFDRVAAKAAANAGVKVSNGELQQYRAQMMQQAGGEKAFETGLVQQYGVAPGKQTDDFIRIQVLGDKLTRSLGVRPGSPEAQPKLMAALAEASKQLKIDVNPRYGSWNDTKVQLDGTKLSWVKQVTGGGTGTARS</sequence>
<keyword evidence="3" id="KW-1185">Reference proteome</keyword>
<name>A0A6G4U269_9ACTN</name>
<dbReference type="InterPro" id="IPR027304">
    <property type="entry name" value="Trigger_fact/SurA_dom_sf"/>
</dbReference>
<dbReference type="Pfam" id="PF13623">
    <property type="entry name" value="SurA_N_2"/>
    <property type="match status" value="1"/>
</dbReference>
<dbReference type="EMBL" id="JAAKZV010000089">
    <property type="protein sequence ID" value="NGN66254.1"/>
    <property type="molecule type" value="Genomic_DNA"/>
</dbReference>
<organism evidence="2 3">
    <name type="scientific">Streptomyces coryli</name>
    <dbReference type="NCBI Taxonomy" id="1128680"/>
    <lineage>
        <taxon>Bacteria</taxon>
        <taxon>Bacillati</taxon>
        <taxon>Actinomycetota</taxon>
        <taxon>Actinomycetes</taxon>
        <taxon>Kitasatosporales</taxon>
        <taxon>Streptomycetaceae</taxon>
        <taxon>Streptomyces</taxon>
    </lineage>
</organism>
<proteinExistence type="predicted"/>
<feature type="signal peptide" evidence="1">
    <location>
        <begin position="1"/>
        <end position="26"/>
    </location>
</feature>
<evidence type="ECO:0000256" key="1">
    <source>
        <dbReference type="SAM" id="SignalP"/>
    </source>
</evidence>
<protein>
    <recommendedName>
        <fullName evidence="4">Lipoprotein</fullName>
    </recommendedName>
</protein>
<dbReference type="RefSeq" id="WP_165239453.1">
    <property type="nucleotide sequence ID" value="NZ_JAAKZV010000089.1"/>
</dbReference>
<dbReference type="SUPFAM" id="SSF109998">
    <property type="entry name" value="Triger factor/SurA peptide-binding domain-like"/>
    <property type="match status" value="1"/>
</dbReference>
<comment type="caution">
    <text evidence="2">The sequence shown here is derived from an EMBL/GenBank/DDBJ whole genome shotgun (WGS) entry which is preliminary data.</text>
</comment>
<feature type="chain" id="PRO_5039429174" description="Lipoprotein" evidence="1">
    <location>
        <begin position="27"/>
        <end position="219"/>
    </location>
</feature>
<dbReference type="AlphaFoldDB" id="A0A6G4U269"/>